<evidence type="ECO:0000256" key="5">
    <source>
        <dbReference type="ARBA" id="ARBA00022448"/>
    </source>
</evidence>
<dbReference type="NCBIfam" id="TIGR00797">
    <property type="entry name" value="matE"/>
    <property type="match status" value="1"/>
</dbReference>
<keyword evidence="5" id="KW-0813">Transport</keyword>
<dbReference type="RefSeq" id="WP_073189368.1">
    <property type="nucleotide sequence ID" value="NZ_FQZG01000059.1"/>
</dbReference>
<dbReference type="PANTHER" id="PTHR43298">
    <property type="entry name" value="MULTIDRUG RESISTANCE PROTEIN NORM-RELATED"/>
    <property type="match status" value="1"/>
</dbReference>
<proteinExistence type="inferred from homology"/>
<dbReference type="InterPro" id="IPR002528">
    <property type="entry name" value="MATE_fam"/>
</dbReference>
<feature type="transmembrane region" description="Helical" evidence="13">
    <location>
        <begin position="98"/>
        <end position="121"/>
    </location>
</feature>
<comment type="subcellular location">
    <subcellularLocation>
        <location evidence="2">Cell membrane</location>
        <topology evidence="2">Multi-pass membrane protein</topology>
    </subcellularLocation>
</comment>
<feature type="transmembrane region" description="Helical" evidence="13">
    <location>
        <begin position="281"/>
        <end position="298"/>
    </location>
</feature>
<evidence type="ECO:0000256" key="13">
    <source>
        <dbReference type="SAM" id="Phobius"/>
    </source>
</evidence>
<feature type="transmembrane region" description="Helical" evidence="13">
    <location>
        <begin position="241"/>
        <end position="261"/>
    </location>
</feature>
<evidence type="ECO:0000256" key="6">
    <source>
        <dbReference type="ARBA" id="ARBA00022449"/>
    </source>
</evidence>
<dbReference type="PIRSF" id="PIRSF006603">
    <property type="entry name" value="DinF"/>
    <property type="match status" value="1"/>
</dbReference>
<dbReference type="GO" id="GO:0006811">
    <property type="term" value="P:monoatomic ion transport"/>
    <property type="evidence" value="ECO:0007669"/>
    <property type="project" value="UniProtKB-KW"/>
</dbReference>
<evidence type="ECO:0000256" key="12">
    <source>
        <dbReference type="ARBA" id="ARBA00031636"/>
    </source>
</evidence>
<dbReference type="InterPro" id="IPR048279">
    <property type="entry name" value="MdtK-like"/>
</dbReference>
<keyword evidence="6" id="KW-0050">Antiport</keyword>
<evidence type="ECO:0000313" key="15">
    <source>
        <dbReference type="Proteomes" id="UP000184512"/>
    </source>
</evidence>
<dbReference type="CDD" id="cd13138">
    <property type="entry name" value="MATE_yoeA_like"/>
    <property type="match status" value="1"/>
</dbReference>
<evidence type="ECO:0000256" key="3">
    <source>
        <dbReference type="ARBA" id="ARBA00010199"/>
    </source>
</evidence>
<feature type="transmembrane region" description="Helical" evidence="13">
    <location>
        <begin position="51"/>
        <end position="77"/>
    </location>
</feature>
<evidence type="ECO:0000256" key="4">
    <source>
        <dbReference type="ARBA" id="ARBA00020268"/>
    </source>
</evidence>
<protein>
    <recommendedName>
        <fullName evidence="4">Probable multidrug resistance protein NorM</fullName>
    </recommendedName>
    <alternativeName>
        <fullName evidence="12">Multidrug-efflux transporter</fullName>
    </alternativeName>
</protein>
<dbReference type="InterPro" id="IPR050222">
    <property type="entry name" value="MATE_MdtK"/>
</dbReference>
<dbReference type="AlphaFoldDB" id="A0A1M6KEH2"/>
<dbReference type="EMBL" id="FQZG01000059">
    <property type="protein sequence ID" value="SHJ57312.1"/>
    <property type="molecule type" value="Genomic_DNA"/>
</dbReference>
<organism evidence="14 15">
    <name type="scientific">Tessaracoccus bendigoensis DSM 12906</name>
    <dbReference type="NCBI Taxonomy" id="1123357"/>
    <lineage>
        <taxon>Bacteria</taxon>
        <taxon>Bacillati</taxon>
        <taxon>Actinomycetota</taxon>
        <taxon>Actinomycetes</taxon>
        <taxon>Propionibacteriales</taxon>
        <taxon>Propionibacteriaceae</taxon>
        <taxon>Tessaracoccus</taxon>
    </lineage>
</organism>
<evidence type="ECO:0000256" key="9">
    <source>
        <dbReference type="ARBA" id="ARBA00022989"/>
    </source>
</evidence>
<evidence type="ECO:0000256" key="10">
    <source>
        <dbReference type="ARBA" id="ARBA00023065"/>
    </source>
</evidence>
<feature type="transmembrane region" description="Helical" evidence="13">
    <location>
        <begin position="319"/>
        <end position="343"/>
    </location>
</feature>
<feature type="transmembrane region" description="Helical" evidence="13">
    <location>
        <begin position="165"/>
        <end position="188"/>
    </location>
</feature>
<keyword evidence="11 13" id="KW-0472">Membrane</keyword>
<dbReference type="GO" id="GO:0042910">
    <property type="term" value="F:xenobiotic transmembrane transporter activity"/>
    <property type="evidence" value="ECO:0007669"/>
    <property type="project" value="InterPro"/>
</dbReference>
<feature type="transmembrane region" description="Helical" evidence="13">
    <location>
        <begin position="133"/>
        <end position="153"/>
    </location>
</feature>
<evidence type="ECO:0000256" key="8">
    <source>
        <dbReference type="ARBA" id="ARBA00022692"/>
    </source>
</evidence>
<comment type="similarity">
    <text evidence="3">Belongs to the multi antimicrobial extrusion (MATE) (TC 2.A.66.1) family.</text>
</comment>
<dbReference type="STRING" id="1123357.SAMN02745244_02798"/>
<feature type="transmembrane region" description="Helical" evidence="13">
    <location>
        <begin position="12"/>
        <end position="31"/>
    </location>
</feature>
<comment type="function">
    <text evidence="1">Multidrug efflux pump.</text>
</comment>
<evidence type="ECO:0000313" key="14">
    <source>
        <dbReference type="EMBL" id="SHJ57312.1"/>
    </source>
</evidence>
<feature type="transmembrane region" description="Helical" evidence="13">
    <location>
        <begin position="194"/>
        <end position="213"/>
    </location>
</feature>
<dbReference type="GO" id="GO:0015297">
    <property type="term" value="F:antiporter activity"/>
    <property type="evidence" value="ECO:0007669"/>
    <property type="project" value="UniProtKB-KW"/>
</dbReference>
<feature type="transmembrane region" description="Helical" evidence="13">
    <location>
        <begin position="355"/>
        <end position="374"/>
    </location>
</feature>
<feature type="transmembrane region" description="Helical" evidence="13">
    <location>
        <begin position="420"/>
        <end position="436"/>
    </location>
</feature>
<reference evidence="14 15" key="1">
    <citation type="submission" date="2016-11" db="EMBL/GenBank/DDBJ databases">
        <authorList>
            <person name="Jaros S."/>
            <person name="Januszkiewicz K."/>
            <person name="Wedrychowicz H."/>
        </authorList>
    </citation>
    <scope>NUCLEOTIDE SEQUENCE [LARGE SCALE GENOMIC DNA]</scope>
    <source>
        <strain evidence="14 15">DSM 12906</strain>
    </source>
</reference>
<keyword evidence="10" id="KW-0406">Ion transport</keyword>
<dbReference type="Proteomes" id="UP000184512">
    <property type="component" value="Unassembled WGS sequence"/>
</dbReference>
<keyword evidence="7" id="KW-1003">Cell membrane</keyword>
<keyword evidence="9 13" id="KW-1133">Transmembrane helix</keyword>
<dbReference type="Pfam" id="PF01554">
    <property type="entry name" value="MatE"/>
    <property type="match status" value="2"/>
</dbReference>
<name>A0A1M6KEH2_9ACTN</name>
<gene>
    <name evidence="14" type="ORF">SAMN02745244_02798</name>
</gene>
<dbReference type="GO" id="GO:0005886">
    <property type="term" value="C:plasma membrane"/>
    <property type="evidence" value="ECO:0007669"/>
    <property type="project" value="UniProtKB-SubCell"/>
</dbReference>
<sequence>MTNNLTVGSPTRVIVAFTLPLLIGNVFQQIYQFTDAAVVGRMVGVDALAAVGATGSLMFLLIGFTLGASGGLAIPIAKAFGAGDLPSLRRHFANAIRIAVGIAAVITAVGVFGAHSLLVLMQTPPELIADAEAFLAISFIGTPIAMAYNLLAAAIRALGDSRTPLYFLMISCVLNVVLVVTFIGGLGWGVPGAALATLVAQLVSVLLCVALIARRMPQLHLTRADWKSQPGEFGESLRPGLAMGFQMSVIAIGAVVLQYAINGLGADAVAAFTSAMRVDQVAVAPLASFGVALTTFVAQNRGAGRWARIRVGVWRTTALTWALAALLGGLIIAFGTPIVRIFVGSGEPEVVALAHTYLIINGAVYPLLATLFVLRNAIQGLGSTAVPTLAGFMELALRSVAGLVLVGQLGFLGVAVAAPLAWLGALLPLVASWFGWRRALLGLSDGDPEPVPVSRLRLVRAS</sequence>
<keyword evidence="15" id="KW-1185">Reference proteome</keyword>
<dbReference type="PANTHER" id="PTHR43298:SF2">
    <property type="entry name" value="FMN_FAD EXPORTER YEEO-RELATED"/>
    <property type="match status" value="1"/>
</dbReference>
<accession>A0A1M6KEH2</accession>
<evidence type="ECO:0000256" key="11">
    <source>
        <dbReference type="ARBA" id="ARBA00023136"/>
    </source>
</evidence>
<dbReference type="OrthoDB" id="9806302at2"/>
<evidence type="ECO:0000256" key="1">
    <source>
        <dbReference type="ARBA" id="ARBA00003408"/>
    </source>
</evidence>
<evidence type="ECO:0000256" key="2">
    <source>
        <dbReference type="ARBA" id="ARBA00004651"/>
    </source>
</evidence>
<keyword evidence="8 13" id="KW-0812">Transmembrane</keyword>
<evidence type="ECO:0000256" key="7">
    <source>
        <dbReference type="ARBA" id="ARBA00022475"/>
    </source>
</evidence>